<evidence type="ECO:0008006" key="6">
    <source>
        <dbReference type="Google" id="ProtNLM"/>
    </source>
</evidence>
<dbReference type="GO" id="GO:0016020">
    <property type="term" value="C:membrane"/>
    <property type="evidence" value="ECO:0007669"/>
    <property type="project" value="UniProtKB-SubCell"/>
</dbReference>
<organism evidence="4 5">
    <name type="scientific">Mycolicibacterium vanbaalenii</name>
    <name type="common">Mycobacterium vanbaalenii</name>
    <dbReference type="NCBI Taxonomy" id="110539"/>
    <lineage>
        <taxon>Bacteria</taxon>
        <taxon>Bacillati</taxon>
        <taxon>Actinomycetota</taxon>
        <taxon>Actinomycetes</taxon>
        <taxon>Mycobacteriales</taxon>
        <taxon>Mycobacteriaceae</taxon>
        <taxon>Mycolicibacterium</taxon>
    </lineage>
</organism>
<dbReference type="EMBL" id="CACSIP010000037">
    <property type="protein sequence ID" value="CAA0129899.1"/>
    <property type="molecule type" value="Genomic_DNA"/>
</dbReference>
<comment type="subcellular location">
    <subcellularLocation>
        <location evidence="1">Membrane</location>
    </subcellularLocation>
</comment>
<keyword evidence="3" id="KW-0812">Transmembrane</keyword>
<dbReference type="AlphaFoldDB" id="A0A5S9R671"/>
<sequence>MVVSQGEDLVDEVDITSSAADDATVDASPKGRCAGARILVFGLLPTLVLLLSLVCGFLKWQVGEADAAGSARAAAVQAAADGGVALLSYKPDTVDNDLNAARDRLTGDFRNSYDTLIRDVVIPGAREQRIASIANVVARGAELVSSTHAQVLLFINQTVTVGDSAPTSTASSVKVSLDRMGGRWLISAFDPV</sequence>
<keyword evidence="5" id="KW-1185">Reference proteome</keyword>
<evidence type="ECO:0000313" key="4">
    <source>
        <dbReference type="EMBL" id="CAA0129899.1"/>
    </source>
</evidence>
<evidence type="ECO:0000313" key="5">
    <source>
        <dbReference type="Proteomes" id="UP000430146"/>
    </source>
</evidence>
<protein>
    <recommendedName>
        <fullName evidence="6">Outer membrane protein</fullName>
    </recommendedName>
</protein>
<name>A0A5S9R671_MYCVN</name>
<dbReference type="PANTHER" id="PTHR37042">
    <property type="entry name" value="OUTER MEMBRANE PROTEIN RV1973"/>
    <property type="match status" value="1"/>
</dbReference>
<gene>
    <name evidence="4" type="ORF">AELLOGFF_05598</name>
</gene>
<evidence type="ECO:0000256" key="1">
    <source>
        <dbReference type="ARBA" id="ARBA00004370"/>
    </source>
</evidence>
<dbReference type="Proteomes" id="UP000430146">
    <property type="component" value="Unassembled WGS sequence"/>
</dbReference>
<accession>A0A5S9R671</accession>
<feature type="transmembrane region" description="Helical" evidence="3">
    <location>
        <begin position="38"/>
        <end position="60"/>
    </location>
</feature>
<proteinExistence type="predicted"/>
<dbReference type="PANTHER" id="PTHR37042:SF4">
    <property type="entry name" value="OUTER MEMBRANE PROTEIN RV1973"/>
    <property type="match status" value="1"/>
</dbReference>
<evidence type="ECO:0000256" key="2">
    <source>
        <dbReference type="ARBA" id="ARBA00023136"/>
    </source>
</evidence>
<evidence type="ECO:0000256" key="3">
    <source>
        <dbReference type="SAM" id="Phobius"/>
    </source>
</evidence>
<keyword evidence="3" id="KW-1133">Transmembrane helix</keyword>
<reference evidence="4 5" key="1">
    <citation type="submission" date="2019-11" db="EMBL/GenBank/DDBJ databases">
        <authorList>
            <person name="Holert J."/>
        </authorList>
    </citation>
    <scope>NUCLEOTIDE SEQUENCE [LARGE SCALE GENOMIC DNA]</scope>
    <source>
        <strain evidence="4">BC8_1</strain>
    </source>
</reference>
<keyword evidence="2 3" id="KW-0472">Membrane</keyword>